<dbReference type="EMBL" id="DUZY01000003">
    <property type="protein sequence ID" value="DAD30484.1"/>
    <property type="molecule type" value="Genomic_DNA"/>
</dbReference>
<protein>
    <submittedName>
        <fullName evidence="2">Uncharacterized protein</fullName>
    </submittedName>
</protein>
<sequence>MAAIPGIGLSWRSKVSQRPSLNPPRSSPRRASSQIKVALSVEKKTFTLQKSEEIFTAAKVRKTTCPSLVFFFFF</sequence>
<dbReference type="Proteomes" id="UP000607653">
    <property type="component" value="Unassembled WGS sequence"/>
</dbReference>
<evidence type="ECO:0000313" key="2">
    <source>
        <dbReference type="EMBL" id="DAD30484.1"/>
    </source>
</evidence>
<evidence type="ECO:0000256" key="1">
    <source>
        <dbReference type="SAM" id="MobiDB-lite"/>
    </source>
</evidence>
<comment type="caution">
    <text evidence="2">The sequence shown here is derived from an EMBL/GenBank/DDBJ whole genome shotgun (WGS) entry which is preliminary data.</text>
</comment>
<dbReference type="AlphaFoldDB" id="A0A822Y8U7"/>
<reference evidence="2 3" key="1">
    <citation type="journal article" date="2020" name="Mol. Biol. Evol.">
        <title>Distinct Expression and Methylation Patterns for Genes with Different Fates following a Single Whole-Genome Duplication in Flowering Plants.</title>
        <authorList>
            <person name="Shi T."/>
            <person name="Rahmani R.S."/>
            <person name="Gugger P.F."/>
            <person name="Wang M."/>
            <person name="Li H."/>
            <person name="Zhang Y."/>
            <person name="Li Z."/>
            <person name="Wang Q."/>
            <person name="Van de Peer Y."/>
            <person name="Marchal K."/>
            <person name="Chen J."/>
        </authorList>
    </citation>
    <scope>NUCLEOTIDE SEQUENCE [LARGE SCALE GENOMIC DNA]</scope>
    <source>
        <tissue evidence="2">Leaf</tissue>
    </source>
</reference>
<organism evidence="2 3">
    <name type="scientific">Nelumbo nucifera</name>
    <name type="common">Sacred lotus</name>
    <dbReference type="NCBI Taxonomy" id="4432"/>
    <lineage>
        <taxon>Eukaryota</taxon>
        <taxon>Viridiplantae</taxon>
        <taxon>Streptophyta</taxon>
        <taxon>Embryophyta</taxon>
        <taxon>Tracheophyta</taxon>
        <taxon>Spermatophyta</taxon>
        <taxon>Magnoliopsida</taxon>
        <taxon>Proteales</taxon>
        <taxon>Nelumbonaceae</taxon>
        <taxon>Nelumbo</taxon>
    </lineage>
</organism>
<proteinExistence type="predicted"/>
<gene>
    <name evidence="2" type="ORF">HUJ06_009335</name>
</gene>
<evidence type="ECO:0000313" key="3">
    <source>
        <dbReference type="Proteomes" id="UP000607653"/>
    </source>
</evidence>
<keyword evidence="3" id="KW-1185">Reference proteome</keyword>
<feature type="region of interest" description="Disordered" evidence="1">
    <location>
        <begin position="1"/>
        <end position="33"/>
    </location>
</feature>
<accession>A0A822Y8U7</accession>
<name>A0A822Y8U7_NELNU</name>